<keyword evidence="1" id="KW-0812">Transmembrane</keyword>
<evidence type="ECO:0000256" key="1">
    <source>
        <dbReference type="SAM" id="Phobius"/>
    </source>
</evidence>
<dbReference type="Proteomes" id="UP000483078">
    <property type="component" value="Unassembled WGS sequence"/>
</dbReference>
<dbReference type="AlphaFoldDB" id="A0A7C9M7E2"/>
<accession>A0A7C9M7E2</accession>
<dbReference type="RefSeq" id="WP_273248154.1">
    <property type="nucleotide sequence ID" value="NZ_VENJ01000003.1"/>
</dbReference>
<name>A0A7C9M7E2_9RHOB</name>
<gene>
    <name evidence="2" type="ORF">FH759_02740</name>
</gene>
<protein>
    <submittedName>
        <fullName evidence="2">Uncharacterized protein</fullName>
    </submittedName>
</protein>
<sequence>MRETRQPRPYGFEAFDCAPALRLEAHERVSKLHFDAVQERARKLEEAMEKLERRLWLTVYGVLGVILAQAFQSILSAAP</sequence>
<feature type="transmembrane region" description="Helical" evidence="1">
    <location>
        <begin position="55"/>
        <end position="75"/>
    </location>
</feature>
<dbReference type="EMBL" id="VENJ01000003">
    <property type="protein sequence ID" value="MTJ03601.1"/>
    <property type="molecule type" value="Genomic_DNA"/>
</dbReference>
<comment type="caution">
    <text evidence="2">The sequence shown here is derived from an EMBL/GenBank/DDBJ whole genome shotgun (WGS) entry which is preliminary data.</text>
</comment>
<keyword evidence="1" id="KW-1133">Transmembrane helix</keyword>
<organism evidence="2 3">
    <name type="scientific">Sediminimonas qiaohouensis</name>
    <dbReference type="NCBI Taxonomy" id="552061"/>
    <lineage>
        <taxon>Bacteria</taxon>
        <taxon>Pseudomonadati</taxon>
        <taxon>Pseudomonadota</taxon>
        <taxon>Alphaproteobacteria</taxon>
        <taxon>Rhodobacterales</taxon>
        <taxon>Roseobacteraceae</taxon>
        <taxon>Sediminimonas</taxon>
    </lineage>
</organism>
<evidence type="ECO:0000313" key="3">
    <source>
        <dbReference type="Proteomes" id="UP000483078"/>
    </source>
</evidence>
<keyword evidence="1" id="KW-0472">Membrane</keyword>
<reference evidence="2 3" key="1">
    <citation type="submission" date="2019-06" db="EMBL/GenBank/DDBJ databases">
        <title>Enrichment of Autotrophic Halophilic Microorganisms from Red Sea Brine Pool Using Microbial Electrosynthesis System.</title>
        <authorList>
            <person name="Alqahtani M.F."/>
            <person name="Bajracharya S."/>
            <person name="Katuri K.P."/>
            <person name="Ali M."/>
            <person name="Saikaly P.E."/>
        </authorList>
    </citation>
    <scope>NUCLEOTIDE SEQUENCE [LARGE SCALE GENOMIC DNA]</scope>
    <source>
        <strain evidence="2">MES6</strain>
    </source>
</reference>
<evidence type="ECO:0000313" key="2">
    <source>
        <dbReference type="EMBL" id="MTJ03601.1"/>
    </source>
</evidence>
<proteinExistence type="predicted"/>